<dbReference type="AlphaFoldDB" id="A0ABD1Z640"/>
<name>A0ABD1Z640_9MARC</name>
<sequence length="164" mass="18516">MGGHGGLNILPQKRWNVYNFENREKVKRDEEEAAREELLVSDAELARELGLFLIPAMLKLKSIVPMVYTVTASRHITQPSEKPFLTIPLLFFFADGAEQKTLKSSKSKKSVEDLRVERLAREQQETDKARKVLLAKAGSSCTDGYGRRSDGRVPHYHASFGNAR</sequence>
<accession>A0ABD1Z640</accession>
<reference evidence="2 3" key="1">
    <citation type="submission" date="2024-09" db="EMBL/GenBank/DDBJ databases">
        <title>Chromosome-scale assembly of Riccia fluitans.</title>
        <authorList>
            <person name="Paukszto L."/>
            <person name="Sawicki J."/>
            <person name="Karawczyk K."/>
            <person name="Piernik-Szablinska J."/>
            <person name="Szczecinska M."/>
            <person name="Mazdziarz M."/>
        </authorList>
    </citation>
    <scope>NUCLEOTIDE SEQUENCE [LARGE SCALE GENOMIC DNA]</scope>
    <source>
        <strain evidence="2">Rf_01</strain>
        <tissue evidence="2">Aerial parts of the thallus</tissue>
    </source>
</reference>
<evidence type="ECO:0000256" key="1">
    <source>
        <dbReference type="SAM" id="MobiDB-lite"/>
    </source>
</evidence>
<comment type="caution">
    <text evidence="2">The sequence shown here is derived from an EMBL/GenBank/DDBJ whole genome shotgun (WGS) entry which is preliminary data.</text>
</comment>
<proteinExistence type="predicted"/>
<organism evidence="2 3">
    <name type="scientific">Riccia fluitans</name>
    <dbReference type="NCBI Taxonomy" id="41844"/>
    <lineage>
        <taxon>Eukaryota</taxon>
        <taxon>Viridiplantae</taxon>
        <taxon>Streptophyta</taxon>
        <taxon>Embryophyta</taxon>
        <taxon>Marchantiophyta</taxon>
        <taxon>Marchantiopsida</taxon>
        <taxon>Marchantiidae</taxon>
        <taxon>Marchantiales</taxon>
        <taxon>Ricciaceae</taxon>
        <taxon>Riccia</taxon>
    </lineage>
</organism>
<dbReference type="PANTHER" id="PTHR22093:SF0">
    <property type="entry name" value="LEUKOCYTE RECEPTOR CLUSTER MEMBER 1"/>
    <property type="match status" value="1"/>
</dbReference>
<dbReference type="InterPro" id="IPR039875">
    <property type="entry name" value="LENG1-like"/>
</dbReference>
<dbReference type="EMBL" id="JBHFFA010000002">
    <property type="protein sequence ID" value="KAL2642980.1"/>
    <property type="molecule type" value="Genomic_DNA"/>
</dbReference>
<evidence type="ECO:0000313" key="2">
    <source>
        <dbReference type="EMBL" id="KAL2642980.1"/>
    </source>
</evidence>
<feature type="region of interest" description="Disordered" evidence="1">
    <location>
        <begin position="140"/>
        <end position="164"/>
    </location>
</feature>
<gene>
    <name evidence="2" type="ORF">R1flu_010567</name>
</gene>
<dbReference type="Proteomes" id="UP001605036">
    <property type="component" value="Unassembled WGS sequence"/>
</dbReference>
<evidence type="ECO:0000313" key="3">
    <source>
        <dbReference type="Proteomes" id="UP001605036"/>
    </source>
</evidence>
<keyword evidence="3" id="KW-1185">Reference proteome</keyword>
<dbReference type="PANTHER" id="PTHR22093">
    <property type="entry name" value="LEUKOCYTE RECEPTOR CLUSTER LRC MEMBER 1"/>
    <property type="match status" value="1"/>
</dbReference>
<evidence type="ECO:0008006" key="4">
    <source>
        <dbReference type="Google" id="ProtNLM"/>
    </source>
</evidence>
<protein>
    <recommendedName>
        <fullName evidence="4">CBF1-interacting co-repressor CIR N-terminal domain-containing protein</fullName>
    </recommendedName>
</protein>